<evidence type="ECO:0000256" key="2">
    <source>
        <dbReference type="SAM" id="Phobius"/>
    </source>
</evidence>
<keyword evidence="2" id="KW-0812">Transmembrane</keyword>
<reference evidence="4 5" key="1">
    <citation type="submission" date="2020-08" db="EMBL/GenBank/DDBJ databases">
        <title>Genomic Encyclopedia of Type Strains, Phase III (KMG-III): the genomes of soil and plant-associated and newly described type strains.</title>
        <authorList>
            <person name="Whitman W."/>
        </authorList>
    </citation>
    <scope>NUCLEOTIDE SEQUENCE [LARGE SCALE GENOMIC DNA]</scope>
    <source>
        <strain evidence="4 5">CECT 8577</strain>
    </source>
</reference>
<dbReference type="RefSeq" id="WP_183647757.1">
    <property type="nucleotide sequence ID" value="NZ_JACHWU010000001.1"/>
</dbReference>
<dbReference type="InterPro" id="IPR025241">
    <property type="entry name" value="DUF4190"/>
</dbReference>
<evidence type="ECO:0000313" key="5">
    <source>
        <dbReference type="Proteomes" id="UP000550714"/>
    </source>
</evidence>
<keyword evidence="2" id="KW-0472">Membrane</keyword>
<keyword evidence="2" id="KW-1133">Transmembrane helix</keyword>
<name>A0A839RY47_9PSEU</name>
<proteinExistence type="predicted"/>
<sequence>MSDPNEPQHGGPTPPTSPMSPPPESPEPPQPQPYPYSGPPGEPMHAQPHGQYPVAQPYGPYPHGNPYGPYPPAAWASRPTNGMAVASMVLGILWLYWLGSILALIFGYIAKKQIEQRHEGGGGMATAGIVLGWVGLGILTAILGIAAVSIAVN</sequence>
<feature type="region of interest" description="Disordered" evidence="1">
    <location>
        <begin position="1"/>
        <end position="60"/>
    </location>
</feature>
<protein>
    <recommendedName>
        <fullName evidence="3">DUF4190 domain-containing protein</fullName>
    </recommendedName>
</protein>
<feature type="domain" description="DUF4190" evidence="3">
    <location>
        <begin position="83"/>
        <end position="140"/>
    </location>
</feature>
<accession>A0A839RY47</accession>
<feature type="transmembrane region" description="Helical" evidence="2">
    <location>
        <begin position="85"/>
        <end position="109"/>
    </location>
</feature>
<organism evidence="4 5">
    <name type="scientific">Prauserella isguenensis</name>
    <dbReference type="NCBI Taxonomy" id="1470180"/>
    <lineage>
        <taxon>Bacteria</taxon>
        <taxon>Bacillati</taxon>
        <taxon>Actinomycetota</taxon>
        <taxon>Actinomycetes</taxon>
        <taxon>Pseudonocardiales</taxon>
        <taxon>Pseudonocardiaceae</taxon>
        <taxon>Prauserella</taxon>
    </lineage>
</organism>
<feature type="transmembrane region" description="Helical" evidence="2">
    <location>
        <begin position="130"/>
        <end position="152"/>
    </location>
</feature>
<gene>
    <name evidence="4" type="ORF">FHS23_000745</name>
</gene>
<dbReference type="Proteomes" id="UP000550714">
    <property type="component" value="Unassembled WGS sequence"/>
</dbReference>
<comment type="caution">
    <text evidence="4">The sequence shown here is derived from an EMBL/GenBank/DDBJ whole genome shotgun (WGS) entry which is preliminary data.</text>
</comment>
<dbReference type="AlphaFoldDB" id="A0A839RY47"/>
<keyword evidence="5" id="KW-1185">Reference proteome</keyword>
<evidence type="ECO:0000313" key="4">
    <source>
        <dbReference type="EMBL" id="MBB3049750.1"/>
    </source>
</evidence>
<evidence type="ECO:0000256" key="1">
    <source>
        <dbReference type="SAM" id="MobiDB-lite"/>
    </source>
</evidence>
<dbReference type="Pfam" id="PF13828">
    <property type="entry name" value="DUF4190"/>
    <property type="match status" value="1"/>
</dbReference>
<dbReference type="EMBL" id="JACHWU010000001">
    <property type="protein sequence ID" value="MBB3049750.1"/>
    <property type="molecule type" value="Genomic_DNA"/>
</dbReference>
<feature type="compositionally biased region" description="Pro residues" evidence="1">
    <location>
        <begin position="12"/>
        <end position="42"/>
    </location>
</feature>
<evidence type="ECO:0000259" key="3">
    <source>
        <dbReference type="Pfam" id="PF13828"/>
    </source>
</evidence>